<dbReference type="Proteomes" id="UP000765509">
    <property type="component" value="Unassembled WGS sequence"/>
</dbReference>
<comment type="caution">
    <text evidence="1">The sequence shown here is derived from an EMBL/GenBank/DDBJ whole genome shotgun (WGS) entry which is preliminary data.</text>
</comment>
<proteinExistence type="predicted"/>
<organism evidence="1 2">
    <name type="scientific">Austropuccinia psidii MF-1</name>
    <dbReference type="NCBI Taxonomy" id="1389203"/>
    <lineage>
        <taxon>Eukaryota</taxon>
        <taxon>Fungi</taxon>
        <taxon>Dikarya</taxon>
        <taxon>Basidiomycota</taxon>
        <taxon>Pucciniomycotina</taxon>
        <taxon>Pucciniomycetes</taxon>
        <taxon>Pucciniales</taxon>
        <taxon>Sphaerophragmiaceae</taxon>
        <taxon>Austropuccinia</taxon>
    </lineage>
</organism>
<gene>
    <name evidence="1" type="ORF">O181_004435</name>
</gene>
<evidence type="ECO:0000313" key="1">
    <source>
        <dbReference type="EMBL" id="MBW0464720.1"/>
    </source>
</evidence>
<protein>
    <submittedName>
        <fullName evidence="1">Uncharacterized protein</fullName>
    </submittedName>
</protein>
<dbReference type="EMBL" id="AVOT02000863">
    <property type="protein sequence ID" value="MBW0464720.1"/>
    <property type="molecule type" value="Genomic_DNA"/>
</dbReference>
<evidence type="ECO:0000313" key="2">
    <source>
        <dbReference type="Proteomes" id="UP000765509"/>
    </source>
</evidence>
<accession>A0A9Q3BGD5</accession>
<keyword evidence="2" id="KW-1185">Reference proteome</keyword>
<sequence>MTINEDSKNSSRKDSNNSKIFKLKQFTCRPNSKIGTIKKPVWNCWEFYRYFKLLPENDQDPKIASSMIEIVPTSSTYESSYSSN</sequence>
<dbReference type="AlphaFoldDB" id="A0A9Q3BGD5"/>
<name>A0A9Q3BGD5_9BASI</name>
<reference evidence="1" key="1">
    <citation type="submission" date="2021-03" db="EMBL/GenBank/DDBJ databases">
        <title>Draft genome sequence of rust myrtle Austropuccinia psidii MF-1, a brazilian biotype.</title>
        <authorList>
            <person name="Quecine M.C."/>
            <person name="Pachon D.M.R."/>
            <person name="Bonatelli M.L."/>
            <person name="Correr F.H."/>
            <person name="Franceschini L.M."/>
            <person name="Leite T.F."/>
            <person name="Margarido G.R.A."/>
            <person name="Almeida C.A."/>
            <person name="Ferrarezi J.A."/>
            <person name="Labate C.A."/>
        </authorList>
    </citation>
    <scope>NUCLEOTIDE SEQUENCE</scope>
    <source>
        <strain evidence="1">MF-1</strain>
    </source>
</reference>